<organism evidence="3 4">
    <name type="scientific">Oceanococcus atlanticus</name>
    <dbReference type="NCBI Taxonomy" id="1317117"/>
    <lineage>
        <taxon>Bacteria</taxon>
        <taxon>Pseudomonadati</taxon>
        <taxon>Pseudomonadota</taxon>
        <taxon>Gammaproteobacteria</taxon>
        <taxon>Chromatiales</taxon>
        <taxon>Oceanococcaceae</taxon>
        <taxon>Oceanococcus</taxon>
    </lineage>
</organism>
<dbReference type="Pfam" id="PF03724">
    <property type="entry name" value="META"/>
    <property type="match status" value="1"/>
</dbReference>
<dbReference type="InterPro" id="IPR053147">
    <property type="entry name" value="Hsp_HslJ-like"/>
</dbReference>
<dbReference type="InterPro" id="IPR005184">
    <property type="entry name" value="DUF306_Meta_HslJ"/>
</dbReference>
<dbReference type="STRING" id="1317117.ATO7_01680"/>
<feature type="chain" id="PRO_5012010915" description="DUF306 domain-containing protein" evidence="1">
    <location>
        <begin position="19"/>
        <end position="149"/>
    </location>
</feature>
<keyword evidence="4" id="KW-1185">Reference proteome</keyword>
<evidence type="ECO:0000313" key="4">
    <source>
        <dbReference type="Proteomes" id="UP000192342"/>
    </source>
</evidence>
<feature type="domain" description="DUF306" evidence="2">
    <location>
        <begin position="39"/>
        <end position="143"/>
    </location>
</feature>
<keyword evidence="1" id="KW-0732">Signal</keyword>
<evidence type="ECO:0000313" key="3">
    <source>
        <dbReference type="EMBL" id="ORE88545.1"/>
    </source>
</evidence>
<dbReference type="PANTHER" id="PTHR35535">
    <property type="entry name" value="HEAT SHOCK PROTEIN HSLJ"/>
    <property type="match status" value="1"/>
</dbReference>
<dbReference type="EMBL" id="AQQV01000001">
    <property type="protein sequence ID" value="ORE88545.1"/>
    <property type="molecule type" value="Genomic_DNA"/>
</dbReference>
<gene>
    <name evidence="3" type="ORF">ATO7_01680</name>
</gene>
<protein>
    <recommendedName>
        <fullName evidence="2">DUF306 domain-containing protein</fullName>
    </recommendedName>
</protein>
<comment type="caution">
    <text evidence="3">The sequence shown here is derived from an EMBL/GenBank/DDBJ whole genome shotgun (WGS) entry which is preliminary data.</text>
</comment>
<sequence>MRLLNALCLLAVLLPLSACQFLTGNAREDEMARGFSPDELVGPQWVVEDIADQGMIDASRVTLNFDASGRVYGNASCNGYSGQYKQAGDAWTFSQLITTKKMCPKALMEQEQRFTAVLSQVDEIRRDASGALILLGPQGHRIVARAQTP</sequence>
<proteinExistence type="predicted"/>
<feature type="signal peptide" evidence="1">
    <location>
        <begin position="1"/>
        <end position="18"/>
    </location>
</feature>
<reference evidence="3 4" key="1">
    <citation type="submission" date="2013-04" db="EMBL/GenBank/DDBJ databases">
        <title>Oceanococcus atlanticus 22II-S10r2 Genome Sequencing.</title>
        <authorList>
            <person name="Lai Q."/>
            <person name="Li G."/>
            <person name="Shao Z."/>
        </authorList>
    </citation>
    <scope>NUCLEOTIDE SEQUENCE [LARGE SCALE GENOMIC DNA]</scope>
    <source>
        <strain evidence="3 4">22II-S10r2</strain>
    </source>
</reference>
<dbReference type="Proteomes" id="UP000192342">
    <property type="component" value="Unassembled WGS sequence"/>
</dbReference>
<dbReference type="OrthoDB" id="5348860at2"/>
<accession>A0A1Y1SFW2</accession>
<dbReference type="Gene3D" id="2.40.128.270">
    <property type="match status" value="1"/>
</dbReference>
<name>A0A1Y1SFW2_9GAMM</name>
<evidence type="ECO:0000256" key="1">
    <source>
        <dbReference type="SAM" id="SignalP"/>
    </source>
</evidence>
<dbReference type="PANTHER" id="PTHR35535:SF1">
    <property type="entry name" value="HEAT SHOCK PROTEIN HSLJ"/>
    <property type="match status" value="1"/>
</dbReference>
<dbReference type="RefSeq" id="WP_158522990.1">
    <property type="nucleotide sequence ID" value="NZ_AQQV01000001.1"/>
</dbReference>
<dbReference type="AlphaFoldDB" id="A0A1Y1SFW2"/>
<dbReference type="InterPro" id="IPR038670">
    <property type="entry name" value="HslJ-like_sf"/>
</dbReference>
<evidence type="ECO:0000259" key="2">
    <source>
        <dbReference type="Pfam" id="PF03724"/>
    </source>
</evidence>